<gene>
    <name evidence="1" type="ORF">OWV82_012986</name>
</gene>
<keyword evidence="2" id="KW-1185">Reference proteome</keyword>
<evidence type="ECO:0000313" key="1">
    <source>
        <dbReference type="EMBL" id="KAJ4714511.1"/>
    </source>
</evidence>
<protein>
    <submittedName>
        <fullName evidence="1">Protein NLP6-like isoform X1</fullName>
    </submittedName>
</protein>
<organism evidence="1 2">
    <name type="scientific">Melia azedarach</name>
    <name type="common">Chinaberry tree</name>
    <dbReference type="NCBI Taxonomy" id="155640"/>
    <lineage>
        <taxon>Eukaryota</taxon>
        <taxon>Viridiplantae</taxon>
        <taxon>Streptophyta</taxon>
        <taxon>Embryophyta</taxon>
        <taxon>Tracheophyta</taxon>
        <taxon>Spermatophyta</taxon>
        <taxon>Magnoliopsida</taxon>
        <taxon>eudicotyledons</taxon>
        <taxon>Gunneridae</taxon>
        <taxon>Pentapetalae</taxon>
        <taxon>rosids</taxon>
        <taxon>malvids</taxon>
        <taxon>Sapindales</taxon>
        <taxon>Meliaceae</taxon>
        <taxon>Melia</taxon>
    </lineage>
</organism>
<dbReference type="EMBL" id="CM051400">
    <property type="protein sequence ID" value="KAJ4714511.1"/>
    <property type="molecule type" value="Genomic_DNA"/>
</dbReference>
<reference evidence="1 2" key="1">
    <citation type="journal article" date="2023" name="Science">
        <title>Complex scaffold remodeling in plant triterpene biosynthesis.</title>
        <authorList>
            <person name="De La Pena R."/>
            <person name="Hodgson H."/>
            <person name="Liu J.C."/>
            <person name="Stephenson M.J."/>
            <person name="Martin A.C."/>
            <person name="Owen C."/>
            <person name="Harkess A."/>
            <person name="Leebens-Mack J."/>
            <person name="Jimenez L.E."/>
            <person name="Osbourn A."/>
            <person name="Sattely E.S."/>
        </authorList>
    </citation>
    <scope>NUCLEOTIDE SEQUENCE [LARGE SCALE GENOMIC DNA]</scope>
    <source>
        <strain evidence="2">cv. JPN11</strain>
        <tissue evidence="1">Leaf</tissue>
    </source>
</reference>
<dbReference type="Proteomes" id="UP001164539">
    <property type="component" value="Chromosome 7"/>
</dbReference>
<proteinExistence type="predicted"/>
<evidence type="ECO:0000313" key="2">
    <source>
        <dbReference type="Proteomes" id="UP001164539"/>
    </source>
</evidence>
<name>A0ACC1XTL7_MELAZ</name>
<sequence length="579" mass="65124">MDVDLDNSFVVSNPMSPFLIWSPEQPSSPLWSFSDADYQSIIASHVDIPLFRNLNTGNPNSETENAKDNDKSRMLPSPLPGLMPLNNQDEYCMIKDRLILALGYLKESMSHQQVLVQVWVPVNIGSRHVLTTSGQPFLLDPHGNGLHQYRMPRFLAKSPEWSPNVQYYSSKEYSRLDHSLDCNIRGTIVLPVFDSSGQSCIGVIELIVTTQKINYAPEVDRISKALQAVDLKSADITNHRSSTQFGNRYHQSALDEILELLSIVCETHKLPLAQTWAPCGDRKAGACTSIDVSCNMGTQVCISTSDVAFYVIDSFMWGFREACVEHHLRNGQGVAGRAFFSRSSCFCKDITQFCKSQYPLVHYARMFGLAGCFAICLRSIHNGDKDFILEFFLPPVIRDNYEQQTLLASILETVKQHLQSLKFACSIELEEDQVPVEIYEASVDRKLSSRVEYIRIPRSIISQSEPNALELPRPVLQEKQLMVNFDSLNDGVNVNVVNGTHNLVAFPENRSAGKILERKRGRKTKSTILELFLGQYCAGSLKDAANSLGVCPATLKRFCKQQEISKGPYRLMQYSRTSR</sequence>
<accession>A0ACC1XTL7</accession>
<comment type="caution">
    <text evidence="1">The sequence shown here is derived from an EMBL/GenBank/DDBJ whole genome shotgun (WGS) entry which is preliminary data.</text>
</comment>